<gene>
    <name evidence="3" type="ORF">A2172_01035</name>
</gene>
<protein>
    <submittedName>
        <fullName evidence="3">Uncharacterized protein</fullName>
    </submittedName>
</protein>
<dbReference type="AlphaFoldDB" id="A0A1G1W8W8"/>
<proteinExistence type="predicted"/>
<organism evidence="3 4">
    <name type="scientific">Candidatus Woykebacteria bacterium RBG_13_40_15</name>
    <dbReference type="NCBI Taxonomy" id="1802593"/>
    <lineage>
        <taxon>Bacteria</taxon>
        <taxon>Candidatus Woykeibacteriota</taxon>
    </lineage>
</organism>
<feature type="region of interest" description="Disordered" evidence="1">
    <location>
        <begin position="42"/>
        <end position="62"/>
    </location>
</feature>
<reference evidence="3 4" key="1">
    <citation type="journal article" date="2016" name="Nat. Commun.">
        <title>Thousands of microbial genomes shed light on interconnected biogeochemical processes in an aquifer system.</title>
        <authorList>
            <person name="Anantharaman K."/>
            <person name="Brown C.T."/>
            <person name="Hug L.A."/>
            <person name="Sharon I."/>
            <person name="Castelle C.J."/>
            <person name="Probst A.J."/>
            <person name="Thomas B.C."/>
            <person name="Singh A."/>
            <person name="Wilkins M.J."/>
            <person name="Karaoz U."/>
            <person name="Brodie E.L."/>
            <person name="Williams K.H."/>
            <person name="Hubbard S.S."/>
            <person name="Banfield J.F."/>
        </authorList>
    </citation>
    <scope>NUCLEOTIDE SEQUENCE [LARGE SCALE GENOMIC DNA]</scope>
</reference>
<dbReference type="EMBL" id="MHCP01000015">
    <property type="protein sequence ID" value="OGY24112.1"/>
    <property type="molecule type" value="Genomic_DNA"/>
</dbReference>
<keyword evidence="2" id="KW-1133">Transmembrane helix</keyword>
<dbReference type="Proteomes" id="UP000176631">
    <property type="component" value="Unassembled WGS sequence"/>
</dbReference>
<keyword evidence="2" id="KW-0472">Membrane</keyword>
<dbReference type="STRING" id="1802593.A2172_01035"/>
<accession>A0A1G1W8W8</accession>
<evidence type="ECO:0000256" key="2">
    <source>
        <dbReference type="SAM" id="Phobius"/>
    </source>
</evidence>
<sequence>MPDWAIALLIVVGIVVAIGLVFVGGVFWTWISQMDRFEKMHPSGYGPTGTGKGKETTEEARD</sequence>
<evidence type="ECO:0000256" key="1">
    <source>
        <dbReference type="SAM" id="MobiDB-lite"/>
    </source>
</evidence>
<feature type="compositionally biased region" description="Basic and acidic residues" evidence="1">
    <location>
        <begin position="52"/>
        <end position="62"/>
    </location>
</feature>
<feature type="transmembrane region" description="Helical" evidence="2">
    <location>
        <begin position="6"/>
        <end position="31"/>
    </location>
</feature>
<keyword evidence="2" id="KW-0812">Transmembrane</keyword>
<evidence type="ECO:0000313" key="4">
    <source>
        <dbReference type="Proteomes" id="UP000176631"/>
    </source>
</evidence>
<evidence type="ECO:0000313" key="3">
    <source>
        <dbReference type="EMBL" id="OGY24112.1"/>
    </source>
</evidence>
<name>A0A1G1W8W8_9BACT</name>
<comment type="caution">
    <text evidence="3">The sequence shown here is derived from an EMBL/GenBank/DDBJ whole genome shotgun (WGS) entry which is preliminary data.</text>
</comment>